<dbReference type="Pfam" id="PF03853">
    <property type="entry name" value="YjeF_N"/>
    <property type="match status" value="1"/>
</dbReference>
<dbReference type="HAMAP" id="MF_01965">
    <property type="entry name" value="NADHX_dehydratase"/>
    <property type="match status" value="1"/>
</dbReference>
<comment type="cofactor">
    <cofactor evidence="17">
        <name>Mg(2+)</name>
        <dbReference type="ChEBI" id="CHEBI:18420"/>
    </cofactor>
</comment>
<feature type="binding site" evidence="18">
    <location>
        <begin position="64"/>
        <end position="68"/>
    </location>
    <ligand>
        <name>(6S)-NADPHX</name>
        <dbReference type="ChEBI" id="CHEBI:64076"/>
    </ligand>
</feature>
<keyword evidence="5 18" id="KW-0479">Metal-binding</keyword>
<dbReference type="EMBL" id="CP002547">
    <property type="protein sequence ID" value="ADY56977.1"/>
    <property type="molecule type" value="Genomic_DNA"/>
</dbReference>
<comment type="similarity">
    <text evidence="3 19">In the N-terminal section; belongs to the NnrE/AIBP family.</text>
</comment>
<keyword evidence="9 18" id="KW-0630">Potassium</keyword>
<dbReference type="InterPro" id="IPR000631">
    <property type="entry name" value="CARKD"/>
</dbReference>
<evidence type="ECO:0000256" key="13">
    <source>
        <dbReference type="ARBA" id="ARBA00023268"/>
    </source>
</evidence>
<evidence type="ECO:0000313" key="22">
    <source>
        <dbReference type="EMBL" id="ADY56977.1"/>
    </source>
</evidence>
<feature type="domain" description="YjeF C-terminal" evidence="20">
    <location>
        <begin position="236"/>
        <end position="519"/>
    </location>
</feature>
<keyword evidence="13" id="KW-0511">Multifunctional enzyme</keyword>
<keyword evidence="8 17" id="KW-0521">NADP</keyword>
<dbReference type="InterPro" id="IPR004443">
    <property type="entry name" value="YjeF_N_dom"/>
</dbReference>
<keyword evidence="23" id="KW-1185">Reference proteome</keyword>
<dbReference type="NCBIfam" id="TIGR00196">
    <property type="entry name" value="yjeF_cterm"/>
    <property type="match status" value="1"/>
</dbReference>
<sequence length="523" mass="54742">MRLVTAGQMRNIDANTINKFGIPGIVLMENAALAVVRQVRKILHGERQPKIPGKKAVILIGKGNNGGDGFAVARHLSVSGMEVTVFFFAGGGELGGDARLNYELYLKMGGKIVQVEDEMQIRLFRLALIQADIVIDALYGTGFKGSLPDLTQKYVAEMNKCSAPVLAVDIASGLEADSGKVSSTAVKADYTVTFGLAKLGHFLGEGPVYTGELLIDQISIPENIIYEEKITTYLLTAEIIQPLIPVRNRQGHKGTHGTGVFIGGSVGMSGAVVLGGRGALRSGIGLLQMVVPEGIVETVDRGVIEGTVWPAPDYEMLGQGAWNAVLERLTEADACAVGPGLKPNSGFLPVIKSILADTSVPVILDADALNLVAGQPELLSLRKGQGSLVVTPHPGEMARLCQCTVLEVQESRVELALAKAIEWGAIVVLKGAVTVIASPDGRVFLNPTGNPGLGTGGTGDVLTGCIMAYAAQGVPLLGAACLGTFLHGRAADELSGIYGSAGFTAAEVADMLPKVRKTLEVEE</sequence>
<dbReference type="SUPFAM" id="SSF53613">
    <property type="entry name" value="Ribokinase-like"/>
    <property type="match status" value="1"/>
</dbReference>
<dbReference type="InterPro" id="IPR036652">
    <property type="entry name" value="YjeF_N_dom_sf"/>
</dbReference>
<evidence type="ECO:0000256" key="3">
    <source>
        <dbReference type="ARBA" id="ARBA00006001"/>
    </source>
</evidence>
<evidence type="ECO:0000256" key="7">
    <source>
        <dbReference type="ARBA" id="ARBA00022840"/>
    </source>
</evidence>
<protein>
    <recommendedName>
        <fullName evidence="19">Bifunctional NAD(P)H-hydrate repair enzyme</fullName>
    </recommendedName>
    <alternativeName>
        <fullName evidence="19">Nicotinamide nucleotide repair protein</fullName>
    </alternativeName>
    <domain>
        <recommendedName>
            <fullName evidence="19">ADP-dependent (S)-NAD(P)H-hydrate dehydratase</fullName>
            <ecNumber evidence="19">4.2.1.136</ecNumber>
        </recommendedName>
        <alternativeName>
            <fullName evidence="19">ADP-dependent NAD(P)HX dehydratase</fullName>
        </alternativeName>
    </domain>
    <domain>
        <recommendedName>
            <fullName evidence="19">NAD(P)H-hydrate epimerase</fullName>
            <ecNumber evidence="19">5.1.99.6</ecNumber>
        </recommendedName>
    </domain>
</protein>
<dbReference type="STRING" id="645991.Sgly_2704"/>
<dbReference type="OrthoDB" id="9806925at2"/>
<comment type="function">
    <text evidence="17">Catalyzes the dehydration of the S-form of NAD(P)HX at the expense of ADP, which is converted to AMP. Together with NAD(P)HX epimerase, which catalyzes the epimerization of the S- and R-forms, the enzyme allows the repair of both epimers of NAD(P)HX, a damaged form of NAD(P)H that is a result of enzymatic or heat-dependent hydration.</text>
</comment>
<evidence type="ECO:0000259" key="21">
    <source>
        <dbReference type="PROSITE" id="PS51385"/>
    </source>
</evidence>
<evidence type="ECO:0000256" key="6">
    <source>
        <dbReference type="ARBA" id="ARBA00022741"/>
    </source>
</evidence>
<dbReference type="PANTHER" id="PTHR12592">
    <property type="entry name" value="ATP-DEPENDENT (S)-NAD(P)H-HYDRATE DEHYDRATASE FAMILY MEMBER"/>
    <property type="match status" value="1"/>
</dbReference>
<comment type="similarity">
    <text evidence="4 19">In the C-terminal section; belongs to the NnrD/CARKD family.</text>
</comment>
<dbReference type="eggNOG" id="COG0063">
    <property type="taxonomic scope" value="Bacteria"/>
</dbReference>
<comment type="function">
    <text evidence="18">Catalyzes the epimerization of the S- and R-forms of NAD(P)HX, a damaged form of NAD(P)H that is a result of enzymatic or heat-dependent hydration. This is a prerequisite for the S-specific NAD(P)H-hydrate dehydratase to allow the repair of both epimers of NAD(P)HX.</text>
</comment>
<name>F0SXB7_SYNGF</name>
<feature type="binding site" evidence="17">
    <location>
        <position position="271"/>
    </location>
    <ligand>
        <name>(6S)-NADPHX</name>
        <dbReference type="ChEBI" id="CHEBI:64076"/>
    </ligand>
</feature>
<proteinExistence type="inferred from homology"/>
<dbReference type="PROSITE" id="PS51383">
    <property type="entry name" value="YJEF_C_3"/>
    <property type="match status" value="1"/>
</dbReference>
<keyword evidence="10 17" id="KW-0520">NAD</keyword>
<dbReference type="CDD" id="cd01171">
    <property type="entry name" value="YXKO-related"/>
    <property type="match status" value="1"/>
</dbReference>
<dbReference type="HOGENOM" id="CLU_024853_4_1_9"/>
<dbReference type="PROSITE" id="PS51385">
    <property type="entry name" value="YJEF_N"/>
    <property type="match status" value="1"/>
</dbReference>
<dbReference type="InterPro" id="IPR030677">
    <property type="entry name" value="Nnr"/>
</dbReference>
<evidence type="ECO:0000256" key="11">
    <source>
        <dbReference type="ARBA" id="ARBA00023235"/>
    </source>
</evidence>
<dbReference type="AlphaFoldDB" id="F0SXB7"/>
<reference evidence="23" key="2">
    <citation type="submission" date="2011-02" db="EMBL/GenBank/DDBJ databases">
        <title>The complete genome of Syntrophobotulus glycolicus DSM 8271.</title>
        <authorList>
            <person name="Lucas S."/>
            <person name="Copeland A."/>
            <person name="Lapidus A."/>
            <person name="Bruce D."/>
            <person name="Goodwin L."/>
            <person name="Pitluck S."/>
            <person name="Kyrpides N."/>
            <person name="Mavromatis K."/>
            <person name="Pagani I."/>
            <person name="Ivanova N."/>
            <person name="Mikhailova N."/>
            <person name="Chertkov O."/>
            <person name="Held B."/>
            <person name="Detter J.C."/>
            <person name="Tapia R."/>
            <person name="Han C."/>
            <person name="Land M."/>
            <person name="Hauser L."/>
            <person name="Markowitz V."/>
            <person name="Cheng J.-F."/>
            <person name="Hugenholtz P."/>
            <person name="Woyke T."/>
            <person name="Wu D."/>
            <person name="Spring S."/>
            <person name="Schroeder M."/>
            <person name="Brambilla E."/>
            <person name="Klenk H.-P."/>
            <person name="Eisen J.A."/>
        </authorList>
    </citation>
    <scope>NUCLEOTIDE SEQUENCE [LARGE SCALE GENOMIC DNA]</scope>
    <source>
        <strain evidence="23">DSM 8271 / FlGlyR</strain>
    </source>
</reference>
<keyword evidence="6 17" id="KW-0547">Nucleotide-binding</keyword>
<keyword evidence="11 18" id="KW-0413">Isomerase</keyword>
<dbReference type="GO" id="GO:0110051">
    <property type="term" value="P:metabolite repair"/>
    <property type="evidence" value="ECO:0007669"/>
    <property type="project" value="TreeGrafter"/>
</dbReference>
<keyword evidence="7 17" id="KW-0067">ATP-binding</keyword>
<dbReference type="Gene3D" id="3.40.50.10260">
    <property type="entry name" value="YjeF N-terminal domain"/>
    <property type="match status" value="1"/>
</dbReference>
<feature type="binding site" evidence="17">
    <location>
        <begin position="430"/>
        <end position="434"/>
    </location>
    <ligand>
        <name>AMP</name>
        <dbReference type="ChEBI" id="CHEBI:456215"/>
    </ligand>
</feature>
<evidence type="ECO:0000259" key="20">
    <source>
        <dbReference type="PROSITE" id="PS51383"/>
    </source>
</evidence>
<evidence type="ECO:0000256" key="1">
    <source>
        <dbReference type="ARBA" id="ARBA00000013"/>
    </source>
</evidence>
<dbReference type="InterPro" id="IPR017953">
    <property type="entry name" value="Carbohydrate_kinase_pred_CS"/>
</dbReference>
<comment type="catalytic activity">
    <reaction evidence="16 17 19">
        <text>(6S)-NADPHX + ADP = AMP + phosphate + NADPH + H(+)</text>
        <dbReference type="Rhea" id="RHEA:32235"/>
        <dbReference type="ChEBI" id="CHEBI:15378"/>
        <dbReference type="ChEBI" id="CHEBI:43474"/>
        <dbReference type="ChEBI" id="CHEBI:57783"/>
        <dbReference type="ChEBI" id="CHEBI:64076"/>
        <dbReference type="ChEBI" id="CHEBI:456215"/>
        <dbReference type="ChEBI" id="CHEBI:456216"/>
        <dbReference type="EC" id="4.2.1.136"/>
    </reaction>
</comment>
<feature type="domain" description="YjeF N-terminal" evidence="21">
    <location>
        <begin position="9"/>
        <end position="226"/>
    </location>
</feature>
<dbReference type="EC" id="5.1.99.6" evidence="19"/>
<dbReference type="Proteomes" id="UP000007488">
    <property type="component" value="Chromosome"/>
</dbReference>
<evidence type="ECO:0000256" key="14">
    <source>
        <dbReference type="ARBA" id="ARBA00025153"/>
    </source>
</evidence>
<feature type="binding site" evidence="17">
    <location>
        <position position="459"/>
    </location>
    <ligand>
        <name>AMP</name>
        <dbReference type="ChEBI" id="CHEBI:456215"/>
    </ligand>
</feature>
<comment type="catalytic activity">
    <reaction evidence="1 18 19">
        <text>(6R)-NADHX = (6S)-NADHX</text>
        <dbReference type="Rhea" id="RHEA:32215"/>
        <dbReference type="ChEBI" id="CHEBI:64074"/>
        <dbReference type="ChEBI" id="CHEBI:64075"/>
        <dbReference type="EC" id="5.1.99.6"/>
    </reaction>
</comment>
<dbReference type="InterPro" id="IPR029056">
    <property type="entry name" value="Ribokinase-like"/>
</dbReference>
<feature type="binding site" evidence="18">
    <location>
        <begin position="140"/>
        <end position="146"/>
    </location>
    <ligand>
        <name>(6S)-NADPHX</name>
        <dbReference type="ChEBI" id="CHEBI:64076"/>
    </ligand>
</feature>
<evidence type="ECO:0000256" key="12">
    <source>
        <dbReference type="ARBA" id="ARBA00023239"/>
    </source>
</evidence>
<dbReference type="HAMAP" id="MF_01966">
    <property type="entry name" value="NADHX_epimerase"/>
    <property type="match status" value="1"/>
</dbReference>
<dbReference type="GO" id="GO:0052855">
    <property type="term" value="F:ADP-dependent NAD(P)H-hydrate dehydratase activity"/>
    <property type="evidence" value="ECO:0007669"/>
    <property type="project" value="UniProtKB-UniRule"/>
</dbReference>
<evidence type="ECO:0000256" key="16">
    <source>
        <dbReference type="ARBA" id="ARBA00049209"/>
    </source>
</evidence>
<feature type="binding site" evidence="17">
    <location>
        <position position="460"/>
    </location>
    <ligand>
        <name>(6S)-NADPHX</name>
        <dbReference type="ChEBI" id="CHEBI:64076"/>
    </ligand>
</feature>
<reference evidence="22 23" key="1">
    <citation type="journal article" date="2011" name="Stand. Genomic Sci.">
        <title>Complete genome sequence of Syntrophobotulus glycolicus type strain (FlGlyR).</title>
        <authorList>
            <person name="Han C."/>
            <person name="Mwirichia R."/>
            <person name="Chertkov O."/>
            <person name="Held B."/>
            <person name="Lapidus A."/>
            <person name="Nolan M."/>
            <person name="Lucas S."/>
            <person name="Hammon N."/>
            <person name="Deshpande S."/>
            <person name="Cheng J.F."/>
            <person name="Tapia R."/>
            <person name="Goodwin L."/>
            <person name="Pitluck S."/>
            <person name="Huntemann M."/>
            <person name="Liolios K."/>
            <person name="Ivanova N."/>
            <person name="Pagani I."/>
            <person name="Mavromatis K."/>
            <person name="Ovchinikova G."/>
            <person name="Pati A."/>
            <person name="Chen A."/>
            <person name="Palaniappan K."/>
            <person name="Land M."/>
            <person name="Hauser L."/>
            <person name="Brambilla E.M."/>
            <person name="Rohde M."/>
            <person name="Spring S."/>
            <person name="Sikorski J."/>
            <person name="Goker M."/>
            <person name="Woyke T."/>
            <person name="Bristow J."/>
            <person name="Eisen J.A."/>
            <person name="Markowitz V."/>
            <person name="Hugenholtz P."/>
            <person name="Kyrpides N.C."/>
            <person name="Klenk H.P."/>
            <person name="Detter J.C."/>
        </authorList>
    </citation>
    <scope>NUCLEOTIDE SEQUENCE [LARGE SCALE GENOMIC DNA]</scope>
    <source>
        <strain evidence="23">DSM 8271 / FlGlyR</strain>
    </source>
</reference>
<dbReference type="eggNOG" id="COG0062">
    <property type="taxonomic scope" value="Bacteria"/>
</dbReference>
<dbReference type="PIRSF" id="PIRSF017184">
    <property type="entry name" value="Nnr"/>
    <property type="match status" value="1"/>
</dbReference>
<feature type="binding site" evidence="17">
    <location>
        <position position="340"/>
    </location>
    <ligand>
        <name>(6S)-NADPHX</name>
        <dbReference type="ChEBI" id="CHEBI:64076"/>
    </ligand>
</feature>
<dbReference type="RefSeq" id="WP_013625797.1">
    <property type="nucleotide sequence ID" value="NC_015172.1"/>
</dbReference>
<comment type="similarity">
    <text evidence="18">Belongs to the NnrE/AIBP family.</text>
</comment>
<dbReference type="GO" id="GO:0046496">
    <property type="term" value="P:nicotinamide nucleotide metabolic process"/>
    <property type="evidence" value="ECO:0007669"/>
    <property type="project" value="UniProtKB-UniRule"/>
</dbReference>
<dbReference type="SUPFAM" id="SSF64153">
    <property type="entry name" value="YjeF N-terminal domain-like"/>
    <property type="match status" value="1"/>
</dbReference>
<keyword evidence="12 17" id="KW-0456">Lyase</keyword>
<feature type="binding site" evidence="18">
    <location>
        <position position="65"/>
    </location>
    <ligand>
        <name>K(+)</name>
        <dbReference type="ChEBI" id="CHEBI:29103"/>
    </ligand>
</feature>
<comment type="similarity">
    <text evidence="17">Belongs to the NnrD/CARKD family.</text>
</comment>
<evidence type="ECO:0000256" key="10">
    <source>
        <dbReference type="ARBA" id="ARBA00023027"/>
    </source>
</evidence>
<comment type="catalytic activity">
    <reaction evidence="15 17 19">
        <text>(6S)-NADHX + ADP = AMP + phosphate + NADH + H(+)</text>
        <dbReference type="Rhea" id="RHEA:32223"/>
        <dbReference type="ChEBI" id="CHEBI:15378"/>
        <dbReference type="ChEBI" id="CHEBI:43474"/>
        <dbReference type="ChEBI" id="CHEBI:57945"/>
        <dbReference type="ChEBI" id="CHEBI:64074"/>
        <dbReference type="ChEBI" id="CHEBI:456215"/>
        <dbReference type="ChEBI" id="CHEBI:456216"/>
        <dbReference type="EC" id="4.2.1.136"/>
    </reaction>
</comment>
<evidence type="ECO:0000256" key="4">
    <source>
        <dbReference type="ARBA" id="ARBA00009524"/>
    </source>
</evidence>
<comment type="catalytic activity">
    <reaction evidence="2 18 19">
        <text>(6R)-NADPHX = (6S)-NADPHX</text>
        <dbReference type="Rhea" id="RHEA:32227"/>
        <dbReference type="ChEBI" id="CHEBI:64076"/>
        <dbReference type="ChEBI" id="CHEBI:64077"/>
        <dbReference type="EC" id="5.1.99.6"/>
    </reaction>
</comment>
<dbReference type="PROSITE" id="PS01050">
    <property type="entry name" value="YJEF_C_2"/>
    <property type="match status" value="1"/>
</dbReference>
<dbReference type="EC" id="4.2.1.136" evidence="19"/>
<accession>F0SXB7</accession>
<dbReference type="PANTHER" id="PTHR12592:SF0">
    <property type="entry name" value="ATP-DEPENDENT (S)-NAD(P)H-HYDRATE DEHYDRATASE"/>
    <property type="match status" value="1"/>
</dbReference>
<evidence type="ECO:0000256" key="17">
    <source>
        <dbReference type="HAMAP-Rule" id="MF_01965"/>
    </source>
</evidence>
<evidence type="ECO:0000256" key="19">
    <source>
        <dbReference type="PIRNR" id="PIRNR017184"/>
    </source>
</evidence>
<evidence type="ECO:0000256" key="2">
    <source>
        <dbReference type="ARBA" id="ARBA00000909"/>
    </source>
</evidence>
<dbReference type="Gene3D" id="3.40.1190.20">
    <property type="match status" value="1"/>
</dbReference>
<evidence type="ECO:0000313" key="23">
    <source>
        <dbReference type="Proteomes" id="UP000007488"/>
    </source>
</evidence>
<dbReference type="GO" id="GO:0046872">
    <property type="term" value="F:metal ion binding"/>
    <property type="evidence" value="ECO:0007669"/>
    <property type="project" value="UniProtKB-UniRule"/>
</dbReference>
<dbReference type="KEGG" id="sgy:Sgly_2704"/>
<dbReference type="GO" id="GO:0052856">
    <property type="term" value="F:NAD(P)HX epimerase activity"/>
    <property type="evidence" value="ECO:0007669"/>
    <property type="project" value="UniProtKB-UniRule"/>
</dbReference>
<evidence type="ECO:0000256" key="8">
    <source>
        <dbReference type="ARBA" id="ARBA00022857"/>
    </source>
</evidence>
<comment type="cofactor">
    <cofactor evidence="18 19">
        <name>K(+)</name>
        <dbReference type="ChEBI" id="CHEBI:29103"/>
    </cofactor>
    <text evidence="18 19">Binds 1 potassium ion per subunit.</text>
</comment>
<feature type="binding site" evidence="17">
    <location>
        <position position="393"/>
    </location>
    <ligand>
        <name>(6S)-NADPHX</name>
        <dbReference type="ChEBI" id="CHEBI:64076"/>
    </ligand>
</feature>
<gene>
    <name evidence="18" type="primary">nnrE</name>
    <name evidence="17" type="synonym">nnrD</name>
    <name evidence="22" type="ordered locus">Sgly_2704</name>
</gene>
<dbReference type="NCBIfam" id="TIGR00197">
    <property type="entry name" value="yjeF_nterm"/>
    <property type="match status" value="1"/>
</dbReference>
<feature type="binding site" evidence="18">
    <location>
        <position position="172"/>
    </location>
    <ligand>
        <name>K(+)</name>
        <dbReference type="ChEBI" id="CHEBI:29103"/>
    </ligand>
</feature>
<feature type="binding site" evidence="18">
    <location>
        <position position="169"/>
    </location>
    <ligand>
        <name>(6S)-NADPHX</name>
        <dbReference type="ChEBI" id="CHEBI:64076"/>
    </ligand>
</feature>
<organism evidence="22 23">
    <name type="scientific">Syntrophobotulus glycolicus (strain DSM 8271 / FlGlyR)</name>
    <dbReference type="NCBI Taxonomy" id="645991"/>
    <lineage>
        <taxon>Bacteria</taxon>
        <taxon>Bacillati</taxon>
        <taxon>Bacillota</taxon>
        <taxon>Clostridia</taxon>
        <taxon>Eubacteriales</taxon>
        <taxon>Desulfitobacteriaceae</taxon>
        <taxon>Syntrophobotulus</taxon>
    </lineage>
</organism>
<feature type="binding site" evidence="18">
    <location>
        <position position="136"/>
    </location>
    <ligand>
        <name>K(+)</name>
        <dbReference type="ChEBI" id="CHEBI:29103"/>
    </ligand>
</feature>
<comment type="subunit">
    <text evidence="17">Homotetramer.</text>
</comment>
<comment type="caution">
    <text evidence="18">Lacks conserved residue(s) required for the propagation of feature annotation.</text>
</comment>
<evidence type="ECO:0000256" key="5">
    <source>
        <dbReference type="ARBA" id="ARBA00022723"/>
    </source>
</evidence>
<dbReference type="GO" id="GO:0005524">
    <property type="term" value="F:ATP binding"/>
    <property type="evidence" value="ECO:0007669"/>
    <property type="project" value="UniProtKB-UniRule"/>
</dbReference>
<evidence type="ECO:0000256" key="15">
    <source>
        <dbReference type="ARBA" id="ARBA00048238"/>
    </source>
</evidence>
<comment type="function">
    <text evidence="14 19">Bifunctional enzyme that catalyzes the epimerization of the S- and R-forms of NAD(P)HX and the dehydration of the S-form of NAD(P)HX at the expense of ADP, which is converted to AMP. This allows the repair of both epimers of NAD(P)HX, a damaged form of NAD(P)H that is a result of enzymatic or heat-dependent hydration.</text>
</comment>
<evidence type="ECO:0000256" key="9">
    <source>
        <dbReference type="ARBA" id="ARBA00022958"/>
    </source>
</evidence>
<evidence type="ECO:0000256" key="18">
    <source>
        <dbReference type="HAMAP-Rule" id="MF_01966"/>
    </source>
</evidence>
<dbReference type="Pfam" id="PF01256">
    <property type="entry name" value="Carb_kinase"/>
    <property type="match status" value="1"/>
</dbReference>